<feature type="domain" description="IFT80/172/WDR35 TPR" evidence="10">
    <location>
        <begin position="627"/>
        <end position="727"/>
    </location>
</feature>
<dbReference type="GO" id="GO:0042073">
    <property type="term" value="P:intraciliary transport"/>
    <property type="evidence" value="ECO:0007669"/>
    <property type="project" value="TreeGrafter"/>
</dbReference>
<dbReference type="Gene3D" id="2.130.10.10">
    <property type="entry name" value="YVTN repeat-like/Quinoprotein amine dehydrogenase"/>
    <property type="match status" value="2"/>
</dbReference>
<comment type="subcellular location">
    <subcellularLocation>
        <location evidence="1">Cell projection</location>
        <location evidence="1">Cilium</location>
    </subcellularLocation>
</comment>
<dbReference type="EMBL" id="JALJOR010000001">
    <property type="protein sequence ID" value="KAK9829656.1"/>
    <property type="molecule type" value="Genomic_DNA"/>
</dbReference>
<dbReference type="FunFam" id="1.25.40.470:FF:000008">
    <property type="entry name" value="Intraflagellar transport protein 172 homolog"/>
    <property type="match status" value="1"/>
</dbReference>
<dbReference type="InterPro" id="IPR015943">
    <property type="entry name" value="WD40/YVTN_repeat-like_dom_sf"/>
</dbReference>
<evidence type="ECO:0000256" key="7">
    <source>
        <dbReference type="ARBA" id="ARBA00023273"/>
    </source>
</evidence>
<gene>
    <name evidence="12" type="ORF">WJX72_007146</name>
</gene>
<dbReference type="InterPro" id="IPR056157">
    <property type="entry name" value="TPR_IFT80_172_dom"/>
</dbReference>
<accession>A0AAW1R8E0</accession>
<keyword evidence="3" id="KW-0853">WD repeat</keyword>
<evidence type="ECO:0000256" key="3">
    <source>
        <dbReference type="ARBA" id="ARBA00022574"/>
    </source>
</evidence>
<dbReference type="InterPro" id="IPR018247">
    <property type="entry name" value="EF_Hand_1_Ca_BS"/>
</dbReference>
<dbReference type="Pfam" id="PF00400">
    <property type="entry name" value="WD40"/>
    <property type="match status" value="1"/>
</dbReference>
<comment type="similarity">
    <text evidence="8">Belongs to the IFT172 family.</text>
</comment>
<evidence type="ECO:0000256" key="6">
    <source>
        <dbReference type="ARBA" id="ARBA00023069"/>
    </source>
</evidence>
<keyword evidence="6" id="KW-0969">Cilium</keyword>
<reference evidence="12 13" key="1">
    <citation type="journal article" date="2024" name="Nat. Commun.">
        <title>Phylogenomics reveals the evolutionary origins of lichenization in chlorophyte algae.</title>
        <authorList>
            <person name="Puginier C."/>
            <person name="Libourel C."/>
            <person name="Otte J."/>
            <person name="Skaloud P."/>
            <person name="Haon M."/>
            <person name="Grisel S."/>
            <person name="Petersen M."/>
            <person name="Berrin J.G."/>
            <person name="Delaux P.M."/>
            <person name="Dal Grande F."/>
            <person name="Keller J."/>
        </authorList>
    </citation>
    <scope>NUCLEOTIDE SEQUENCE [LARGE SCALE GENOMIC DNA]</scope>
    <source>
        <strain evidence="12 13">SAG 2043</strain>
    </source>
</reference>
<dbReference type="Pfam" id="PF23387">
    <property type="entry name" value="TPR_IFT80_172"/>
    <property type="match status" value="1"/>
</dbReference>
<dbReference type="GO" id="GO:0036064">
    <property type="term" value="C:ciliary basal body"/>
    <property type="evidence" value="ECO:0007669"/>
    <property type="project" value="TreeGrafter"/>
</dbReference>
<sequence length="1733" mass="191789">MQLRHLKAALPPVEGVQQVTAIAWSPNNQKLAAVTTDRVVYLFDENGDKKDKFKTKAGDSNGAQNYVVRGMAFSPDSTKLAIAQSDNIVFVYRLGLDWVEKKSICNKFLHSAPVTCLTWPLERPQEVVFAGADGKVRVGVLKSNKAFTLYEHPDASYTVSLAASKDGQAVVSGHLDGSIYRFQFDDSGASAGHGKLAHHPCPPYGLAWAGHVVAAGNDCKVVFYGQDGQVQQQFDYSSDPASREFTTACFNPSGDACVVGSFNRLTVFSYNARRGAWEEIGVKQVANLYSVTALDWKPDGSKLAVGNLTGCVDLYDACTRRHRYKGMFEFTYVSRSQAIVKRLSNGMRIVLKSAYGSEIDKINVYQDRFLVAHTPETLLLGDLETCKLSEVPWNGSGQEKFVFDNPQVCMVYNAGELTLIEYGHNDVLGACRTEHMSSFLISVQLTPARGNVAESKRIAFLIDLQTVRIMDLVTGAALATVGHDVKLDWLELNSRGTHLLFRDRKHQLHLYSLAKQERTTLLSYCTYVQWVPSSDVVVAQNRSNLCVWYNIDHPDRQTVVAIKGEVETIERSKGRTEVLVDEGVGQVSYALDETLIDFGAALEERDYERAVDTLEPLELTPETEAQWQQLAEQALEDQQLAVAQRCYAALGNLGKARYLQQVSQLAATSATGVDDYMVRAKLAVLSKQWGVAESLMLAQGKVDEAIRMYTEAHKWDEAIKVAEKSNHPEAESLKRTHYAWLLETGQEEAAGAVREKQGDLLGAISLYLKGGMPAKAAQVALSNRGIHLDQALLDSICNALVQGGQDERAGDLYDLQRRFAEAKAAYQRGNAYRKAVDLARREFPGEVVALEEAWGDWLMSQRQVDAAINHFIEAGQTLKAIEAALAAKQWAKAATLIESQDRRTAIPYYKRIAAEFEAGRNLEEAERYHVKAGTPQEAVEMYMRAGKWEAAHKVAMGFLTDDEVHVLYTRRARELEAQGNLREAERMYVTVKEHDLAINMYKQHRLYDQMVRLVGLYRRDLLGETHLHLAQQLESEGNLKDAEGHYIDAKEWKAAVQMYRSSELWSDAMRVAKTCGGVNASKQVAYAWAVALGGEEGAQLLSKFGLVEQAIDYALESGAFGHAFELAQASARGKLPEVHLKYAMYLEDEGRFGEAEVEFLKADKPQEAIDMYVHCQEWAGALRVAQQHAPSSLPDIIAAQGHLAAEHKEWGDAEALFLKARQPELALRMYRLAQRWPDALRIAQDYLPARVQEIHQEMQSASDPAAPKGPDALLAKAKTLERNREWSRAIDAYLAVTEADTQDMDFLEEVWENAVKLAMNNKRERITAVVDTVSQRLIAIGRHEAAAELLQGIDDLQGAARVYIMGGLTSKAQALAAADPSLRQYVEEASARQSRQSSHSAGGRPASGASAGGQPIEAFAQQGDWDRVYELAEQAGPDTVARYAVRHAKMKAQQGDFGEAAGVLARKGAPPDPANFDLYRHIARGVLALPLDRESGPAEASCAEYLHRLVEAPAIAADARALKDFTNLWEACHYSALRRKSQAAGWHEMAAKQATAVLRHVGDVPADKAFYEAGLAWKAAGRFSMAFVFLNRYLDLTEAMDEDDEGVIENADFAETDIPFDFHLPERHYASEERREEVRDWVLAISMDQSVEQELSKRPCGQCGKATYEAAVTCHACHAKSEACAVTGYPVPPAERVVVKGAKGAVASRQDWNQYVARFKVCPVTGTPQAPIH</sequence>
<evidence type="ECO:0000259" key="10">
    <source>
        <dbReference type="Pfam" id="PF23387"/>
    </source>
</evidence>
<comment type="caution">
    <text evidence="12">The sequence shown here is derived from an EMBL/GenBank/DDBJ whole genome shotgun (WGS) entry which is preliminary data.</text>
</comment>
<dbReference type="Pfam" id="PF24762">
    <property type="entry name" value="TPR_IF140-IFT172"/>
    <property type="match status" value="1"/>
</dbReference>
<dbReference type="InterPro" id="IPR036322">
    <property type="entry name" value="WD40_repeat_dom_sf"/>
</dbReference>
<evidence type="ECO:0000259" key="11">
    <source>
        <dbReference type="Pfam" id="PF24762"/>
    </source>
</evidence>
<proteinExistence type="inferred from homology"/>
<dbReference type="InterPro" id="IPR056168">
    <property type="entry name" value="TPR_IF140/IFT172/WDR19"/>
</dbReference>
<keyword evidence="4" id="KW-0677">Repeat</keyword>
<name>A0AAW1R8E0_9CHLO</name>
<dbReference type="InterPro" id="IPR001680">
    <property type="entry name" value="WD40_rpt"/>
</dbReference>
<feature type="domain" description="IF140/IFT172/WDR19 TPR" evidence="11">
    <location>
        <begin position="1027"/>
        <end position="1174"/>
    </location>
</feature>
<evidence type="ECO:0000256" key="1">
    <source>
        <dbReference type="ARBA" id="ARBA00004138"/>
    </source>
</evidence>
<protein>
    <recommendedName>
        <fullName evidence="14">Intraflagellar transport protein 172</fullName>
    </recommendedName>
</protein>
<keyword evidence="7" id="KW-0966">Cell projection</keyword>
<dbReference type="InterPro" id="IPR011048">
    <property type="entry name" value="Haem_d1_sf"/>
</dbReference>
<dbReference type="PANTHER" id="PTHR15722">
    <property type="entry name" value="IFT140/172-RELATED"/>
    <property type="match status" value="1"/>
</dbReference>
<keyword evidence="2" id="KW-0217">Developmental protein</keyword>
<dbReference type="Gene3D" id="1.25.40.470">
    <property type="match status" value="3"/>
</dbReference>
<evidence type="ECO:0000256" key="5">
    <source>
        <dbReference type="ARBA" id="ARBA00022803"/>
    </source>
</evidence>
<dbReference type="PANTHER" id="PTHR15722:SF2">
    <property type="entry name" value="INTRAFLAGELLAR TRANSPORT PROTEIN 172 HOMOLOG"/>
    <property type="match status" value="1"/>
</dbReference>
<dbReference type="PROSITE" id="PS00018">
    <property type="entry name" value="EF_HAND_1"/>
    <property type="match status" value="1"/>
</dbReference>
<keyword evidence="13" id="KW-1185">Reference proteome</keyword>
<keyword evidence="5" id="KW-0802">TPR repeat</keyword>
<evidence type="ECO:0000256" key="2">
    <source>
        <dbReference type="ARBA" id="ARBA00022473"/>
    </source>
</evidence>
<organism evidence="12 13">
    <name type="scientific">[Myrmecia] bisecta</name>
    <dbReference type="NCBI Taxonomy" id="41462"/>
    <lineage>
        <taxon>Eukaryota</taxon>
        <taxon>Viridiplantae</taxon>
        <taxon>Chlorophyta</taxon>
        <taxon>core chlorophytes</taxon>
        <taxon>Trebouxiophyceae</taxon>
        <taxon>Trebouxiales</taxon>
        <taxon>Trebouxiaceae</taxon>
        <taxon>Myrmecia</taxon>
    </lineage>
</organism>
<dbReference type="SUPFAM" id="SSF50978">
    <property type="entry name" value="WD40 repeat-like"/>
    <property type="match status" value="1"/>
</dbReference>
<evidence type="ECO:0000256" key="8">
    <source>
        <dbReference type="ARBA" id="ARBA00038130"/>
    </source>
</evidence>
<dbReference type="GO" id="GO:0005930">
    <property type="term" value="C:axoneme"/>
    <property type="evidence" value="ECO:0007669"/>
    <property type="project" value="TreeGrafter"/>
</dbReference>
<dbReference type="GO" id="GO:0030992">
    <property type="term" value="C:intraciliary transport particle B"/>
    <property type="evidence" value="ECO:0007669"/>
    <property type="project" value="TreeGrafter"/>
</dbReference>
<dbReference type="SUPFAM" id="SSF51004">
    <property type="entry name" value="C-terminal (heme d1) domain of cytochrome cd1-nitrite reductase"/>
    <property type="match status" value="1"/>
</dbReference>
<evidence type="ECO:0008006" key="14">
    <source>
        <dbReference type="Google" id="ProtNLM"/>
    </source>
</evidence>
<dbReference type="Proteomes" id="UP001489004">
    <property type="component" value="Unassembled WGS sequence"/>
</dbReference>
<feature type="compositionally biased region" description="Low complexity" evidence="9">
    <location>
        <begin position="1391"/>
        <end position="1413"/>
    </location>
</feature>
<dbReference type="FunFam" id="1.25.40.470:FF:000013">
    <property type="entry name" value="intraflagellar transport protein 172 homolog"/>
    <property type="match status" value="1"/>
</dbReference>
<evidence type="ECO:0000256" key="9">
    <source>
        <dbReference type="SAM" id="MobiDB-lite"/>
    </source>
</evidence>
<evidence type="ECO:0000313" key="12">
    <source>
        <dbReference type="EMBL" id="KAK9829656.1"/>
    </source>
</evidence>
<dbReference type="SMART" id="SM00320">
    <property type="entry name" value="WD40"/>
    <property type="match status" value="6"/>
</dbReference>
<feature type="region of interest" description="Disordered" evidence="9">
    <location>
        <begin position="1386"/>
        <end position="1414"/>
    </location>
</feature>
<evidence type="ECO:0000313" key="13">
    <source>
        <dbReference type="Proteomes" id="UP001489004"/>
    </source>
</evidence>
<evidence type="ECO:0000256" key="4">
    <source>
        <dbReference type="ARBA" id="ARBA00022737"/>
    </source>
</evidence>